<evidence type="ECO:0000313" key="2">
    <source>
        <dbReference type="Proteomes" id="UP000030136"/>
    </source>
</evidence>
<dbReference type="Proteomes" id="UP000030136">
    <property type="component" value="Unassembled WGS sequence"/>
</dbReference>
<comment type="caution">
    <text evidence="1">The sequence shown here is derived from an EMBL/GenBank/DDBJ whole genome shotgun (WGS) entry which is preliminary data.</text>
</comment>
<sequence length="122" mass="13966">MSPILSFPPNWEWVVGSIEYRATYIASKREVLFLAPLIATVKKILSNRQRDTERSIESLGAFHTLIRSFSEKMPSNPSKALLLLVKSFIAFDALIGCFPERIPSNRQKDTEAYKKQVHSQLR</sequence>
<name>A0AB34PHJ5_9PORP</name>
<gene>
    <name evidence="1" type="ORF">HQ38_01100</name>
</gene>
<accession>A0AB34PHJ5</accession>
<reference evidence="1 2" key="1">
    <citation type="submission" date="2014-08" db="EMBL/GenBank/DDBJ databases">
        <title>Porphyromonas crevioricanis strain:COT-253_OH1447 Genome sequencing.</title>
        <authorList>
            <person name="Wallis C."/>
            <person name="Deusch O."/>
            <person name="O'Flynn C."/>
            <person name="Davis I."/>
            <person name="Jospin G."/>
            <person name="Darling A.E."/>
            <person name="Coil D.A."/>
            <person name="Alexiev A."/>
            <person name="Horsfall A."/>
            <person name="Kirkwood N."/>
            <person name="Harris S."/>
            <person name="Eisen J.A."/>
        </authorList>
    </citation>
    <scope>NUCLEOTIDE SEQUENCE [LARGE SCALE GENOMIC DNA]</scope>
    <source>
        <strain evidence="2">COT-253 OH1447</strain>
    </source>
</reference>
<organism evidence="1 2">
    <name type="scientific">Porphyromonas crevioricanis</name>
    <dbReference type="NCBI Taxonomy" id="393921"/>
    <lineage>
        <taxon>Bacteria</taxon>
        <taxon>Pseudomonadati</taxon>
        <taxon>Bacteroidota</taxon>
        <taxon>Bacteroidia</taxon>
        <taxon>Bacteroidales</taxon>
        <taxon>Porphyromonadaceae</taxon>
        <taxon>Porphyromonas</taxon>
    </lineage>
</organism>
<dbReference type="EMBL" id="JQJC01000002">
    <property type="protein sequence ID" value="KGN96900.1"/>
    <property type="molecule type" value="Genomic_DNA"/>
</dbReference>
<evidence type="ECO:0000313" key="1">
    <source>
        <dbReference type="EMBL" id="KGN96900.1"/>
    </source>
</evidence>
<protein>
    <submittedName>
        <fullName evidence="1">Uncharacterized protein</fullName>
    </submittedName>
</protein>
<dbReference type="AlphaFoldDB" id="A0AB34PHJ5"/>
<proteinExistence type="predicted"/>